<dbReference type="PANTHER" id="PTHR40099:SF1">
    <property type="entry name" value="ACETOLACTATE SYNTHASE, SMALL SUBUNIT"/>
    <property type="match status" value="1"/>
</dbReference>
<dbReference type="eggNOG" id="COG4747">
    <property type="taxonomic scope" value="Bacteria"/>
</dbReference>
<dbReference type="STRING" id="187979.ERS852385_01773"/>
<organism evidence="2 3">
    <name type="scientific">Mitsuokella jalaludinii</name>
    <dbReference type="NCBI Taxonomy" id="187979"/>
    <lineage>
        <taxon>Bacteria</taxon>
        <taxon>Bacillati</taxon>
        <taxon>Bacillota</taxon>
        <taxon>Negativicutes</taxon>
        <taxon>Selenomonadales</taxon>
        <taxon>Selenomonadaceae</taxon>
        <taxon>Mitsuokella</taxon>
    </lineage>
</organism>
<protein>
    <submittedName>
        <fullName evidence="2">ACT domain-containing protein</fullName>
    </submittedName>
</protein>
<dbReference type="PROSITE" id="PS51671">
    <property type="entry name" value="ACT"/>
    <property type="match status" value="1"/>
</dbReference>
<dbReference type="SUPFAM" id="SSF55021">
    <property type="entry name" value="ACT-like"/>
    <property type="match status" value="2"/>
</dbReference>
<evidence type="ECO:0000259" key="1">
    <source>
        <dbReference type="PROSITE" id="PS51671"/>
    </source>
</evidence>
<reference evidence="2 3" key="1">
    <citation type="submission" date="2015-09" db="EMBL/GenBank/DDBJ databases">
        <authorList>
            <consortium name="Pathogen Informatics"/>
        </authorList>
    </citation>
    <scope>NUCLEOTIDE SEQUENCE [LARGE SCALE GENOMIC DNA]</scope>
    <source>
        <strain evidence="2 3">2789STDY5608828</strain>
    </source>
</reference>
<dbReference type="InterPro" id="IPR002912">
    <property type="entry name" value="ACT_dom"/>
</dbReference>
<dbReference type="InterPro" id="IPR045739">
    <property type="entry name" value="ACT_dom_pair"/>
</dbReference>
<gene>
    <name evidence="2" type="ORF">ERS852385_01773</name>
</gene>
<dbReference type="EMBL" id="CYYU01000015">
    <property type="protein sequence ID" value="CUN95171.1"/>
    <property type="molecule type" value="Genomic_DNA"/>
</dbReference>
<proteinExistence type="predicted"/>
<dbReference type="OrthoDB" id="9790662at2"/>
<dbReference type="RefSeq" id="WP_055162271.1">
    <property type="nucleotide sequence ID" value="NZ_CABIWZ010000015.1"/>
</dbReference>
<name>A0A174B250_9FIRM</name>
<dbReference type="InterPro" id="IPR045865">
    <property type="entry name" value="ACT-like_dom_sf"/>
</dbReference>
<dbReference type="Gene3D" id="3.30.2130.10">
    <property type="entry name" value="VC0802-like"/>
    <property type="match status" value="1"/>
</dbReference>
<evidence type="ECO:0000313" key="3">
    <source>
        <dbReference type="Proteomes" id="UP000095546"/>
    </source>
</evidence>
<dbReference type="AlphaFoldDB" id="A0A174B250"/>
<feature type="domain" description="ACT" evidence="1">
    <location>
        <begin position="4"/>
        <end position="81"/>
    </location>
</feature>
<accession>A0A174B250</accession>
<evidence type="ECO:0000313" key="2">
    <source>
        <dbReference type="EMBL" id="CUN95171.1"/>
    </source>
</evidence>
<sequence length="136" mass="15064">MLNQVSVFAENTKGALRKMTAVLAAANINIYSMLASDSAEFGIIRLVLTDPDRALTELKKAGYQCHIDKVIAVEMGDTPGSLDAILKSLEEANVTLDYLYISYDRQASQPVVIFKTREPEAETFLRGKGYKLVDKF</sequence>
<dbReference type="Pfam" id="PF19571">
    <property type="entry name" value="ACT_8"/>
    <property type="match status" value="1"/>
</dbReference>
<dbReference type="PANTHER" id="PTHR40099">
    <property type="entry name" value="ACETOLACTATE SYNTHASE, SMALL SUBUNIT"/>
    <property type="match status" value="1"/>
</dbReference>
<keyword evidence="3" id="KW-1185">Reference proteome</keyword>
<dbReference type="Proteomes" id="UP000095546">
    <property type="component" value="Unassembled WGS sequence"/>
</dbReference>